<name>A0ABT8LBR4_9BACT</name>
<gene>
    <name evidence="14" type="ORF">QQ020_17135</name>
</gene>
<comment type="catalytic activity">
    <reaction evidence="11">
        <text>a hydroperoxide + [thioredoxin]-dithiol = an alcohol + [thioredoxin]-disulfide + H2O</text>
        <dbReference type="Rhea" id="RHEA:62620"/>
        <dbReference type="Rhea" id="RHEA-COMP:10698"/>
        <dbReference type="Rhea" id="RHEA-COMP:10700"/>
        <dbReference type="ChEBI" id="CHEBI:15377"/>
        <dbReference type="ChEBI" id="CHEBI:29950"/>
        <dbReference type="ChEBI" id="CHEBI:30879"/>
        <dbReference type="ChEBI" id="CHEBI:35924"/>
        <dbReference type="ChEBI" id="CHEBI:50058"/>
        <dbReference type="EC" id="1.11.1.24"/>
    </reaction>
</comment>
<feature type="domain" description="Thioredoxin" evidence="13">
    <location>
        <begin position="31"/>
        <end position="199"/>
    </location>
</feature>
<evidence type="ECO:0000256" key="1">
    <source>
        <dbReference type="ARBA" id="ARBA00003330"/>
    </source>
</evidence>
<accession>A0ABT8LBR4</accession>
<reference evidence="14" key="1">
    <citation type="submission" date="2023-06" db="EMBL/GenBank/DDBJ databases">
        <title>Genomic of Agaribacillus aureum.</title>
        <authorList>
            <person name="Wang G."/>
        </authorList>
    </citation>
    <scope>NUCLEOTIDE SEQUENCE</scope>
    <source>
        <strain evidence="14">BMA12</strain>
    </source>
</reference>
<feature type="chain" id="PRO_5047453290" description="thioredoxin-dependent peroxiredoxin" evidence="12">
    <location>
        <begin position="21"/>
        <end position="199"/>
    </location>
</feature>
<keyword evidence="6" id="KW-1015">Disulfide bond</keyword>
<dbReference type="PANTHER" id="PTHR42801:SF7">
    <property type="entry name" value="SLL1159 PROTEIN"/>
    <property type="match status" value="1"/>
</dbReference>
<evidence type="ECO:0000313" key="14">
    <source>
        <dbReference type="EMBL" id="MDN5213801.1"/>
    </source>
</evidence>
<keyword evidence="15" id="KW-1185">Reference proteome</keyword>
<evidence type="ECO:0000256" key="7">
    <source>
        <dbReference type="ARBA" id="ARBA00023284"/>
    </source>
</evidence>
<keyword evidence="3" id="KW-0575">Peroxidase</keyword>
<dbReference type="EC" id="1.11.1.24" evidence="2"/>
<keyword evidence="7" id="KW-0676">Redox-active center</keyword>
<dbReference type="SUPFAM" id="SSF52833">
    <property type="entry name" value="Thioredoxin-like"/>
    <property type="match status" value="1"/>
</dbReference>
<evidence type="ECO:0000256" key="11">
    <source>
        <dbReference type="ARBA" id="ARBA00049091"/>
    </source>
</evidence>
<dbReference type="InterPro" id="IPR000866">
    <property type="entry name" value="AhpC/TSA"/>
</dbReference>
<evidence type="ECO:0000256" key="2">
    <source>
        <dbReference type="ARBA" id="ARBA00013017"/>
    </source>
</evidence>
<proteinExistence type="inferred from homology"/>
<evidence type="ECO:0000256" key="3">
    <source>
        <dbReference type="ARBA" id="ARBA00022559"/>
    </source>
</evidence>
<evidence type="ECO:0000256" key="8">
    <source>
        <dbReference type="ARBA" id="ARBA00032824"/>
    </source>
</evidence>
<feature type="signal peptide" evidence="12">
    <location>
        <begin position="1"/>
        <end position="20"/>
    </location>
</feature>
<protein>
    <recommendedName>
        <fullName evidence="2">thioredoxin-dependent peroxiredoxin</fullName>
        <ecNumber evidence="2">1.11.1.24</ecNumber>
    </recommendedName>
    <alternativeName>
        <fullName evidence="8">Thioredoxin peroxidase</fullName>
    </alternativeName>
    <alternativeName>
        <fullName evidence="10">Thioredoxin-dependent peroxiredoxin Bcp</fullName>
    </alternativeName>
</protein>
<dbReference type="CDD" id="cd02970">
    <property type="entry name" value="PRX_like2"/>
    <property type="match status" value="1"/>
</dbReference>
<evidence type="ECO:0000256" key="10">
    <source>
        <dbReference type="ARBA" id="ARBA00042639"/>
    </source>
</evidence>
<dbReference type="EMBL" id="JAUJEB010000004">
    <property type="protein sequence ID" value="MDN5213801.1"/>
    <property type="molecule type" value="Genomic_DNA"/>
</dbReference>
<evidence type="ECO:0000259" key="13">
    <source>
        <dbReference type="PROSITE" id="PS51352"/>
    </source>
</evidence>
<dbReference type="RefSeq" id="WP_346759142.1">
    <property type="nucleotide sequence ID" value="NZ_JAUJEB010000004.1"/>
</dbReference>
<evidence type="ECO:0000256" key="6">
    <source>
        <dbReference type="ARBA" id="ARBA00023157"/>
    </source>
</evidence>
<dbReference type="Pfam" id="PF00578">
    <property type="entry name" value="AhpC-TSA"/>
    <property type="match status" value="1"/>
</dbReference>
<dbReference type="PROSITE" id="PS51352">
    <property type="entry name" value="THIOREDOXIN_2"/>
    <property type="match status" value="1"/>
</dbReference>
<evidence type="ECO:0000256" key="9">
    <source>
        <dbReference type="ARBA" id="ARBA00038489"/>
    </source>
</evidence>
<comment type="function">
    <text evidence="1">Thiol-specific peroxidase that catalyzes the reduction of hydrogen peroxide and organic hydroperoxides to water and alcohols, respectively. Plays a role in cell protection against oxidative stress by detoxifying peroxides and as sensor of hydrogen peroxide-mediated signaling events.</text>
</comment>
<evidence type="ECO:0000256" key="5">
    <source>
        <dbReference type="ARBA" id="ARBA00023002"/>
    </source>
</evidence>
<keyword evidence="12" id="KW-0732">Signal</keyword>
<keyword evidence="5" id="KW-0560">Oxidoreductase</keyword>
<comment type="caution">
    <text evidence="14">The sequence shown here is derived from an EMBL/GenBank/DDBJ whole genome shotgun (WGS) entry which is preliminary data.</text>
</comment>
<evidence type="ECO:0000256" key="4">
    <source>
        <dbReference type="ARBA" id="ARBA00022862"/>
    </source>
</evidence>
<keyword evidence="4" id="KW-0049">Antioxidant</keyword>
<evidence type="ECO:0000313" key="15">
    <source>
        <dbReference type="Proteomes" id="UP001172083"/>
    </source>
</evidence>
<dbReference type="Gene3D" id="3.40.30.10">
    <property type="entry name" value="Glutaredoxin"/>
    <property type="match status" value="1"/>
</dbReference>
<dbReference type="Proteomes" id="UP001172083">
    <property type="component" value="Unassembled WGS sequence"/>
</dbReference>
<dbReference type="PANTHER" id="PTHR42801">
    <property type="entry name" value="THIOREDOXIN-DEPENDENT PEROXIDE REDUCTASE"/>
    <property type="match status" value="1"/>
</dbReference>
<dbReference type="InterPro" id="IPR036249">
    <property type="entry name" value="Thioredoxin-like_sf"/>
</dbReference>
<comment type="similarity">
    <text evidence="9">Belongs to the peroxiredoxin family. BCP/PrxQ subfamily.</text>
</comment>
<dbReference type="InterPro" id="IPR050924">
    <property type="entry name" value="Peroxiredoxin_BCP/PrxQ"/>
</dbReference>
<dbReference type="InterPro" id="IPR013766">
    <property type="entry name" value="Thioredoxin_domain"/>
</dbReference>
<organism evidence="14 15">
    <name type="scientific">Agaribacillus aureus</name>
    <dbReference type="NCBI Taxonomy" id="3051825"/>
    <lineage>
        <taxon>Bacteria</taxon>
        <taxon>Pseudomonadati</taxon>
        <taxon>Bacteroidota</taxon>
        <taxon>Cytophagia</taxon>
        <taxon>Cytophagales</taxon>
        <taxon>Splendidivirgaceae</taxon>
        <taxon>Agaribacillus</taxon>
    </lineage>
</organism>
<evidence type="ECO:0000256" key="12">
    <source>
        <dbReference type="SAM" id="SignalP"/>
    </source>
</evidence>
<sequence>MLKAGASMLLIMALVVAVKAQEPGKALPQGLKVGATAPSINAVDYLGNKVNLKKLLKKGPVVLMFYRGAWCPYCNKQLMNLQDSLSLINELGGTVIAVTPETIESIDKTVEKTNAKFRIIQDENICIMKAYEVAYELEESVLRRYKKTGIDLEQANGTDVVNLPVPATYIINQKGKIVYAFFDPDYKKRATVGKILENL</sequence>